<proteinExistence type="predicted"/>
<dbReference type="Proteomes" id="UP000294599">
    <property type="component" value="Unassembled WGS sequence"/>
</dbReference>
<evidence type="ECO:0000313" key="3">
    <source>
        <dbReference type="Proteomes" id="UP000294599"/>
    </source>
</evidence>
<comment type="caution">
    <text evidence="2">The sequence shown here is derived from an EMBL/GenBank/DDBJ whole genome shotgun (WGS) entry which is preliminary data.</text>
</comment>
<sequence>MPYRPTWRIAGFRPVRQAGRMGRRRLRDRHPARPPWFAACGQPERLVLSSARQRCRRGCGSPRLRLPRACDRCRCRRRAPANRSRRVVAWPARWPSTVLMRRALGAAPPISRMSRPTGGVSRLWPTGSDRQAVRCARRPNRIRSVATLSQRRQQSAGASWSCLPAHLRSRPVPARMPALRTAPRSALILGQTQTKTRVLAGARKQAQARRRQPAARLPGPPALSGNPPDAIARHPVASSRPQAPSGRKCRLPLLRQTDPPRRPAL</sequence>
<evidence type="ECO:0000256" key="1">
    <source>
        <dbReference type="SAM" id="MobiDB-lite"/>
    </source>
</evidence>
<name>A0A4R3LH35_9GAMM</name>
<organism evidence="2 3">
    <name type="scientific">Pseudofulvimonas gallinarii</name>
    <dbReference type="NCBI Taxonomy" id="634155"/>
    <lineage>
        <taxon>Bacteria</taxon>
        <taxon>Pseudomonadati</taxon>
        <taxon>Pseudomonadota</taxon>
        <taxon>Gammaproteobacteria</taxon>
        <taxon>Lysobacterales</taxon>
        <taxon>Rhodanobacteraceae</taxon>
        <taxon>Pseudofulvimonas</taxon>
    </lineage>
</organism>
<keyword evidence="3" id="KW-1185">Reference proteome</keyword>
<dbReference type="AlphaFoldDB" id="A0A4R3LH35"/>
<protein>
    <submittedName>
        <fullName evidence="2">Uncharacterized protein</fullName>
    </submittedName>
</protein>
<gene>
    <name evidence="2" type="ORF">EDC25_1073</name>
</gene>
<reference evidence="2 3" key="1">
    <citation type="submission" date="2019-03" db="EMBL/GenBank/DDBJ databases">
        <title>Genomic Encyclopedia of Type Strains, Phase IV (KMG-IV): sequencing the most valuable type-strain genomes for metagenomic binning, comparative biology and taxonomic classification.</title>
        <authorList>
            <person name="Goeker M."/>
        </authorList>
    </citation>
    <scope>NUCLEOTIDE SEQUENCE [LARGE SCALE GENOMIC DNA]</scope>
    <source>
        <strain evidence="2 3">DSM 21944</strain>
    </source>
</reference>
<evidence type="ECO:0000313" key="2">
    <source>
        <dbReference type="EMBL" id="TCS98808.1"/>
    </source>
</evidence>
<feature type="region of interest" description="Disordered" evidence="1">
    <location>
        <begin position="191"/>
        <end position="265"/>
    </location>
</feature>
<accession>A0A4R3LH35</accession>
<dbReference type="EMBL" id="SMAF01000007">
    <property type="protein sequence ID" value="TCS98808.1"/>
    <property type="molecule type" value="Genomic_DNA"/>
</dbReference>